<keyword evidence="1" id="KW-0472">Membrane</keyword>
<reference evidence="2 3" key="1">
    <citation type="submission" date="2016-12" db="EMBL/GenBank/DDBJ databases">
        <authorList>
            <person name="Song W.-J."/>
            <person name="Kurnit D.M."/>
        </authorList>
    </citation>
    <scope>NUCLEOTIDE SEQUENCE [LARGE SCALE GENOMIC DNA]</scope>
    <source>
        <strain evidence="2 3">DSM 11393</strain>
    </source>
</reference>
<name>A0A1M7S0W0_9BACT</name>
<keyword evidence="1" id="KW-1133">Transmembrane helix</keyword>
<gene>
    <name evidence="2" type="ORF">SAMN02745728_00421</name>
</gene>
<feature type="transmembrane region" description="Helical" evidence="1">
    <location>
        <begin position="6"/>
        <end position="28"/>
    </location>
</feature>
<protein>
    <submittedName>
        <fullName evidence="2">Uncharacterized protein</fullName>
    </submittedName>
</protein>
<proteinExistence type="predicted"/>
<feature type="transmembrane region" description="Helical" evidence="1">
    <location>
        <begin position="40"/>
        <end position="60"/>
    </location>
</feature>
<dbReference type="RefSeq" id="WP_072695999.1">
    <property type="nucleotide sequence ID" value="NZ_FRDI01000002.1"/>
</dbReference>
<accession>A0A1M7S0W0</accession>
<sequence length="79" mass="9221">MFFALVIVPLLIIGFVMFFSYAIVKAVLINLVDDEEKRKAILFTVKWVMVIIVFLVIFIFPESVIDHISKLLYGTINWR</sequence>
<organism evidence="2 3">
    <name type="scientific">Desulfovibrio litoralis DSM 11393</name>
    <dbReference type="NCBI Taxonomy" id="1121455"/>
    <lineage>
        <taxon>Bacteria</taxon>
        <taxon>Pseudomonadati</taxon>
        <taxon>Thermodesulfobacteriota</taxon>
        <taxon>Desulfovibrionia</taxon>
        <taxon>Desulfovibrionales</taxon>
        <taxon>Desulfovibrionaceae</taxon>
        <taxon>Desulfovibrio</taxon>
    </lineage>
</organism>
<evidence type="ECO:0000313" key="3">
    <source>
        <dbReference type="Proteomes" id="UP000186469"/>
    </source>
</evidence>
<keyword evidence="1" id="KW-0812">Transmembrane</keyword>
<dbReference type="EMBL" id="FRDI01000002">
    <property type="protein sequence ID" value="SHN52098.1"/>
    <property type="molecule type" value="Genomic_DNA"/>
</dbReference>
<evidence type="ECO:0000313" key="2">
    <source>
        <dbReference type="EMBL" id="SHN52098.1"/>
    </source>
</evidence>
<dbReference type="Proteomes" id="UP000186469">
    <property type="component" value="Unassembled WGS sequence"/>
</dbReference>
<keyword evidence="3" id="KW-1185">Reference proteome</keyword>
<evidence type="ECO:0000256" key="1">
    <source>
        <dbReference type="SAM" id="Phobius"/>
    </source>
</evidence>
<dbReference type="AlphaFoldDB" id="A0A1M7S0W0"/>